<dbReference type="InterPro" id="IPR000326">
    <property type="entry name" value="PAP2/HPO"/>
</dbReference>
<accession>A0AAX3M5K1</accession>
<keyword evidence="10" id="KW-1185">Reference proteome</keyword>
<dbReference type="PANTHER" id="PTHR14969">
    <property type="entry name" value="SPHINGOSINE-1-PHOSPHATE PHOSPHOHYDROLASE"/>
    <property type="match status" value="1"/>
</dbReference>
<evidence type="ECO:0000256" key="7">
    <source>
        <dbReference type="SAM" id="Phobius"/>
    </source>
</evidence>
<evidence type="ECO:0000313" key="9">
    <source>
        <dbReference type="EMBL" id="WCT57166.1"/>
    </source>
</evidence>
<dbReference type="GO" id="GO:0016787">
    <property type="term" value="F:hydrolase activity"/>
    <property type="evidence" value="ECO:0007669"/>
    <property type="project" value="UniProtKB-KW"/>
</dbReference>
<evidence type="ECO:0000313" key="10">
    <source>
        <dbReference type="Proteomes" id="UP001220509"/>
    </source>
</evidence>
<keyword evidence="5 7" id="KW-1133">Transmembrane helix</keyword>
<dbReference type="SUPFAM" id="SSF48317">
    <property type="entry name" value="Acid phosphatase/Vanadium-dependent haloperoxidase"/>
    <property type="match status" value="1"/>
</dbReference>
<dbReference type="Pfam" id="PF01569">
    <property type="entry name" value="PAP2"/>
    <property type="match status" value="1"/>
</dbReference>
<evidence type="ECO:0000256" key="3">
    <source>
        <dbReference type="ARBA" id="ARBA00022692"/>
    </source>
</evidence>
<evidence type="ECO:0000256" key="6">
    <source>
        <dbReference type="ARBA" id="ARBA00023136"/>
    </source>
</evidence>
<keyword evidence="2" id="KW-1003">Cell membrane</keyword>
<gene>
    <name evidence="9" type="ORF">PQ456_06530</name>
</gene>
<dbReference type="Gene3D" id="1.20.144.10">
    <property type="entry name" value="Phosphatidic acid phosphatase type 2/haloperoxidase"/>
    <property type="match status" value="1"/>
</dbReference>
<evidence type="ECO:0000256" key="5">
    <source>
        <dbReference type="ARBA" id="ARBA00022989"/>
    </source>
</evidence>
<protein>
    <submittedName>
        <fullName evidence="9">Phosphatase PAP2 family protein</fullName>
    </submittedName>
</protein>
<evidence type="ECO:0000256" key="1">
    <source>
        <dbReference type="ARBA" id="ARBA00004651"/>
    </source>
</evidence>
<keyword evidence="3 7" id="KW-0812">Transmembrane</keyword>
<dbReference type="InterPro" id="IPR036938">
    <property type="entry name" value="PAP2/HPO_sf"/>
</dbReference>
<dbReference type="KEGG" id="pka:PQ456_06530"/>
<dbReference type="GO" id="GO:0005886">
    <property type="term" value="C:plasma membrane"/>
    <property type="evidence" value="ECO:0007669"/>
    <property type="project" value="UniProtKB-SubCell"/>
</dbReference>
<evidence type="ECO:0000259" key="8">
    <source>
        <dbReference type="SMART" id="SM00014"/>
    </source>
</evidence>
<dbReference type="AlphaFoldDB" id="A0AAX3M5K1"/>
<sequence>MRQFLIRLQTMEQHIFRWFNSRLHNKFLNLFFYYLTNLGGATFTIIATLAVWQLAPFPWSRAGLQAAVALAISHVPVAIVKKLYPRIRPYLAIPETITFRNPLTDHSFPSGHTTAIFSVTVPFMLTDPLMILLLLPFALIVAVSRMYLGLHYPSDVLVGAAIGTSVAMGTFALWP</sequence>
<keyword evidence="4" id="KW-0378">Hydrolase</keyword>
<dbReference type="PANTHER" id="PTHR14969:SF62">
    <property type="entry name" value="DECAPRENYLPHOSPHORYL-5-PHOSPHORIBOSE PHOSPHATASE RV3807C-RELATED"/>
    <property type="match status" value="1"/>
</dbReference>
<evidence type="ECO:0000256" key="2">
    <source>
        <dbReference type="ARBA" id="ARBA00022475"/>
    </source>
</evidence>
<dbReference type="EMBL" id="CP117416">
    <property type="protein sequence ID" value="WCT57166.1"/>
    <property type="molecule type" value="Genomic_DNA"/>
</dbReference>
<dbReference type="SMART" id="SM00014">
    <property type="entry name" value="acidPPc"/>
    <property type="match status" value="1"/>
</dbReference>
<keyword evidence="6 7" id="KW-0472">Membrane</keyword>
<name>A0AAX3M5K1_9BACL</name>
<comment type="subcellular location">
    <subcellularLocation>
        <location evidence="1">Cell membrane</location>
        <topology evidence="1">Multi-pass membrane protein</topology>
    </subcellularLocation>
</comment>
<dbReference type="RefSeq" id="WP_273615411.1">
    <property type="nucleotide sequence ID" value="NZ_CP117416.1"/>
</dbReference>
<proteinExistence type="predicted"/>
<organism evidence="9 10">
    <name type="scientific">Paenibacillus kyungheensis</name>
    <dbReference type="NCBI Taxonomy" id="1452732"/>
    <lineage>
        <taxon>Bacteria</taxon>
        <taxon>Bacillati</taxon>
        <taxon>Bacillota</taxon>
        <taxon>Bacilli</taxon>
        <taxon>Bacillales</taxon>
        <taxon>Paenibacillaceae</taxon>
        <taxon>Paenibacillus</taxon>
    </lineage>
</organism>
<feature type="domain" description="Phosphatidic acid phosphatase type 2/haloperoxidase" evidence="8">
    <location>
        <begin position="64"/>
        <end position="171"/>
    </location>
</feature>
<feature type="transmembrane region" description="Helical" evidence="7">
    <location>
        <begin position="27"/>
        <end position="50"/>
    </location>
</feature>
<evidence type="ECO:0000256" key="4">
    <source>
        <dbReference type="ARBA" id="ARBA00022801"/>
    </source>
</evidence>
<feature type="transmembrane region" description="Helical" evidence="7">
    <location>
        <begin position="129"/>
        <end position="150"/>
    </location>
</feature>
<reference evidence="9 10" key="1">
    <citation type="submission" date="2023-02" db="EMBL/GenBank/DDBJ databases">
        <title>Genome sequence of Paenibacillus kyungheensis KACC 18744.</title>
        <authorList>
            <person name="Kim S."/>
            <person name="Heo J."/>
            <person name="Kwon S.-W."/>
        </authorList>
    </citation>
    <scope>NUCLEOTIDE SEQUENCE [LARGE SCALE GENOMIC DNA]</scope>
    <source>
        <strain evidence="9 10">KACC 18744</strain>
    </source>
</reference>
<feature type="transmembrane region" description="Helical" evidence="7">
    <location>
        <begin position="156"/>
        <end position="174"/>
    </location>
</feature>
<dbReference type="Proteomes" id="UP001220509">
    <property type="component" value="Chromosome"/>
</dbReference>